<reference evidence="6" key="1">
    <citation type="submission" date="2020-10" db="EMBL/GenBank/DDBJ databases">
        <title>Ca. Dormibacterota MAGs.</title>
        <authorList>
            <person name="Montgomery K."/>
        </authorList>
    </citation>
    <scope>NUCLEOTIDE SEQUENCE [LARGE SCALE GENOMIC DNA]</scope>
    <source>
        <strain evidence="6">SC8812_S17_10</strain>
    </source>
</reference>
<dbReference type="Gene3D" id="3.40.190.10">
    <property type="entry name" value="Periplasmic binding protein-like II"/>
    <property type="match status" value="2"/>
</dbReference>
<dbReference type="Pfam" id="PF00497">
    <property type="entry name" value="SBP_bac_3"/>
    <property type="match status" value="1"/>
</dbReference>
<evidence type="ECO:0000256" key="2">
    <source>
        <dbReference type="ARBA" id="ARBA00022448"/>
    </source>
</evidence>
<feature type="non-terminal residue" evidence="6">
    <location>
        <position position="1"/>
    </location>
</feature>
<evidence type="ECO:0000313" key="6">
    <source>
        <dbReference type="EMBL" id="MBJ7597091.1"/>
    </source>
</evidence>
<dbReference type="GO" id="GO:0006865">
    <property type="term" value="P:amino acid transport"/>
    <property type="evidence" value="ECO:0007669"/>
    <property type="project" value="TreeGrafter"/>
</dbReference>
<comment type="caution">
    <text evidence="6">The sequence shown here is derived from an EMBL/GenBank/DDBJ whole genome shotgun (WGS) entry which is preliminary data.</text>
</comment>
<dbReference type="InterPro" id="IPR051455">
    <property type="entry name" value="Bact_solute-bind_prot3"/>
</dbReference>
<dbReference type="SMART" id="SM00062">
    <property type="entry name" value="PBPb"/>
    <property type="match status" value="1"/>
</dbReference>
<evidence type="ECO:0000259" key="5">
    <source>
        <dbReference type="SMART" id="SM00062"/>
    </source>
</evidence>
<keyword evidence="7" id="KW-1185">Reference proteome</keyword>
<keyword evidence="3" id="KW-0732">Signal</keyword>
<gene>
    <name evidence="6" type="ORF">JF922_03260</name>
</gene>
<dbReference type="InterPro" id="IPR001638">
    <property type="entry name" value="Solute-binding_3/MltF_N"/>
</dbReference>
<organism evidence="6 7">
    <name type="scientific">Candidatus Nephthysia bennettiae</name>
    <dbReference type="NCBI Taxonomy" id="3127016"/>
    <lineage>
        <taxon>Bacteria</taxon>
        <taxon>Bacillati</taxon>
        <taxon>Candidatus Dormiibacterota</taxon>
        <taxon>Candidatus Dormibacteria</taxon>
        <taxon>Candidatus Dormibacterales</taxon>
        <taxon>Candidatus Dormibacteraceae</taxon>
        <taxon>Candidatus Nephthysia</taxon>
    </lineage>
</organism>
<keyword evidence="2" id="KW-0813">Transport</keyword>
<comment type="similarity">
    <text evidence="1">Belongs to the bacterial solute-binding protein 3 family.</text>
</comment>
<name>A0A934K638_9BACT</name>
<accession>A0A934K638</accession>
<proteinExistence type="inferred from homology"/>
<dbReference type="GO" id="GO:0005576">
    <property type="term" value="C:extracellular region"/>
    <property type="evidence" value="ECO:0007669"/>
    <property type="project" value="TreeGrafter"/>
</dbReference>
<feature type="domain" description="Solute-binding protein family 3/N-terminal" evidence="5">
    <location>
        <begin position="36"/>
        <end position="258"/>
    </location>
</feature>
<dbReference type="PANTHER" id="PTHR30085:SF6">
    <property type="entry name" value="ABC TRANSPORTER GLUTAMINE-BINDING PROTEIN GLNH"/>
    <property type="match status" value="1"/>
</dbReference>
<dbReference type="PANTHER" id="PTHR30085">
    <property type="entry name" value="AMINO ACID ABC TRANSPORTER PERMEASE"/>
    <property type="match status" value="1"/>
</dbReference>
<dbReference type="EMBL" id="JAEKNR010000037">
    <property type="protein sequence ID" value="MBJ7597091.1"/>
    <property type="molecule type" value="Genomic_DNA"/>
</dbReference>
<dbReference type="Proteomes" id="UP000612893">
    <property type="component" value="Unassembled WGS sequence"/>
</dbReference>
<evidence type="ECO:0000256" key="1">
    <source>
        <dbReference type="ARBA" id="ARBA00010333"/>
    </source>
</evidence>
<protein>
    <submittedName>
        <fullName evidence="6">Glutamate ABC transporter substrate-binding protein</fullName>
    </submittedName>
</protein>
<dbReference type="SUPFAM" id="SSF53850">
    <property type="entry name" value="Periplasmic binding protein-like II"/>
    <property type="match status" value="1"/>
</dbReference>
<evidence type="ECO:0000313" key="7">
    <source>
        <dbReference type="Proteomes" id="UP000612893"/>
    </source>
</evidence>
<sequence length="273" mass="29411">SCGDATASLRPSAGGLATPGSMPPGSFMKTVQDRGKLIAGVSQDTLLFGYQNPINNQLEGFDIDMIKQVARAIFGDDNHVEYRAITNAQRIPLLQDNTVDVVALTMTINCERWKQIDFSTVYYDAGQRVLVPKASSVQSMQDLSGKKVCAAAGTTSIDNIKSAPSHPIPVSVAEFTDCLVLIQQGQVDAISTDDTILLGLAAQDPTLQVVGPKFTDEPYGLGINQSHPEFVRFVNAVLEKMRTDGTWSSTYNRWLGRVGGGGTQSPPSPKYKD</sequence>
<dbReference type="RefSeq" id="WP_338199049.1">
    <property type="nucleotide sequence ID" value="NZ_JAEKNR010000037.1"/>
</dbReference>
<evidence type="ECO:0000256" key="4">
    <source>
        <dbReference type="SAM" id="MobiDB-lite"/>
    </source>
</evidence>
<dbReference type="CDD" id="cd13690">
    <property type="entry name" value="PBP2_GluB"/>
    <property type="match status" value="1"/>
</dbReference>
<feature type="region of interest" description="Disordered" evidence="4">
    <location>
        <begin position="1"/>
        <end position="25"/>
    </location>
</feature>
<dbReference type="GO" id="GO:0030288">
    <property type="term" value="C:outer membrane-bounded periplasmic space"/>
    <property type="evidence" value="ECO:0007669"/>
    <property type="project" value="TreeGrafter"/>
</dbReference>
<dbReference type="AlphaFoldDB" id="A0A934K638"/>
<evidence type="ECO:0000256" key="3">
    <source>
        <dbReference type="ARBA" id="ARBA00022729"/>
    </source>
</evidence>